<keyword evidence="9" id="KW-1185">Reference proteome</keyword>
<protein>
    <submittedName>
        <fullName evidence="8">Uncharacterized protein</fullName>
    </submittedName>
</protein>
<dbReference type="AlphaFoldDB" id="A0A8D0PET1"/>
<dbReference type="Proteomes" id="UP000008227">
    <property type="component" value="Unassembled WGS sequence"/>
</dbReference>
<keyword evidence="2" id="KW-0597">Phosphoprotein</keyword>
<dbReference type="InterPro" id="IPR050255">
    <property type="entry name" value="POU_domain_TF"/>
</dbReference>
<evidence type="ECO:0000256" key="6">
    <source>
        <dbReference type="ARBA" id="ARBA00023163"/>
    </source>
</evidence>
<name>A0A8D0PET1_PIG</name>
<dbReference type="GO" id="GO:0003677">
    <property type="term" value="F:DNA binding"/>
    <property type="evidence" value="ECO:0007669"/>
    <property type="project" value="UniProtKB-KW"/>
</dbReference>
<dbReference type="SMR" id="A0A8D0PET1"/>
<reference evidence="8" key="3">
    <citation type="submission" date="2025-09" db="UniProtKB">
        <authorList>
            <consortium name="Ensembl"/>
        </authorList>
    </citation>
    <scope>IDENTIFICATION</scope>
</reference>
<evidence type="ECO:0000313" key="9">
    <source>
        <dbReference type="Proteomes" id="UP000008227"/>
    </source>
</evidence>
<keyword evidence="4" id="KW-0238">DNA-binding</keyword>
<dbReference type="PANTHER" id="PTHR11636:SF86">
    <property type="entry name" value="POU DOMAIN, CLASS 5, TRANSCRIPTION FACTOR 1-RELATED"/>
    <property type="match status" value="1"/>
</dbReference>
<dbReference type="Ensembl" id="ENSSSCT00000073435.1">
    <property type="protein sequence ID" value="ENSSSCP00000067332.1"/>
    <property type="gene ID" value="ENSSSCG00000049348.1"/>
</dbReference>
<keyword evidence="3" id="KW-0805">Transcription regulation</keyword>
<dbReference type="SMART" id="SM00352">
    <property type="entry name" value="POU"/>
    <property type="match status" value="1"/>
</dbReference>
<evidence type="ECO:0000256" key="1">
    <source>
        <dbReference type="ARBA" id="ARBA00004123"/>
    </source>
</evidence>
<sequence>GKNDIKQSAKLLKQKRITLIYTQADVGLNLWVLFGNTFSQITIHHFEALGLGQGVVGGKVKFNDALNFNSHITHHFDLK</sequence>
<dbReference type="InterPro" id="IPR013847">
    <property type="entry name" value="POU"/>
</dbReference>
<dbReference type="PRINTS" id="PR00028">
    <property type="entry name" value="POUDOMAIN"/>
</dbReference>
<dbReference type="SUPFAM" id="SSF47413">
    <property type="entry name" value="lambda repressor-like DNA-binding domains"/>
    <property type="match status" value="1"/>
</dbReference>
<keyword evidence="7" id="KW-0539">Nucleus</keyword>
<dbReference type="GO" id="GO:0003700">
    <property type="term" value="F:DNA-binding transcription factor activity"/>
    <property type="evidence" value="ECO:0007669"/>
    <property type="project" value="InterPro"/>
</dbReference>
<dbReference type="PANTHER" id="PTHR11636">
    <property type="entry name" value="POU DOMAIN"/>
    <property type="match status" value="1"/>
</dbReference>
<keyword evidence="5" id="KW-0371">Homeobox</keyword>
<dbReference type="Gene3D" id="1.10.260.40">
    <property type="entry name" value="lambda repressor-like DNA-binding domains"/>
    <property type="match status" value="1"/>
</dbReference>
<dbReference type="GO" id="GO:0005634">
    <property type="term" value="C:nucleus"/>
    <property type="evidence" value="ECO:0007669"/>
    <property type="project" value="UniProtKB-SubCell"/>
</dbReference>
<organism evidence="8 9">
    <name type="scientific">Sus scrofa</name>
    <name type="common">Pig</name>
    <dbReference type="NCBI Taxonomy" id="9823"/>
    <lineage>
        <taxon>Eukaryota</taxon>
        <taxon>Metazoa</taxon>
        <taxon>Chordata</taxon>
        <taxon>Craniata</taxon>
        <taxon>Vertebrata</taxon>
        <taxon>Euteleostomi</taxon>
        <taxon>Mammalia</taxon>
        <taxon>Eutheria</taxon>
        <taxon>Laurasiatheria</taxon>
        <taxon>Artiodactyla</taxon>
        <taxon>Suina</taxon>
        <taxon>Suidae</taxon>
        <taxon>Sus</taxon>
    </lineage>
</organism>
<dbReference type="STRING" id="9823.ENSSSCP00000067332"/>
<evidence type="ECO:0000256" key="3">
    <source>
        <dbReference type="ARBA" id="ARBA00023015"/>
    </source>
</evidence>
<evidence type="ECO:0000313" key="8">
    <source>
        <dbReference type="Ensembl" id="ENSSSCP00000067332.1"/>
    </source>
</evidence>
<dbReference type="InterPro" id="IPR010982">
    <property type="entry name" value="Lambda_DNA-bd_dom_sf"/>
</dbReference>
<reference evidence="8" key="2">
    <citation type="submission" date="2025-08" db="UniProtKB">
        <authorList>
            <consortium name="Ensembl"/>
        </authorList>
    </citation>
    <scope>IDENTIFICATION</scope>
</reference>
<comment type="subcellular location">
    <subcellularLocation>
        <location evidence="1">Nucleus</location>
    </subcellularLocation>
</comment>
<keyword evidence="6" id="KW-0804">Transcription</keyword>
<evidence type="ECO:0000256" key="7">
    <source>
        <dbReference type="ARBA" id="ARBA00023242"/>
    </source>
</evidence>
<accession>A0A8D0PET1</accession>
<evidence type="ECO:0000256" key="4">
    <source>
        <dbReference type="ARBA" id="ARBA00023125"/>
    </source>
</evidence>
<dbReference type="PROSITE" id="PS51179">
    <property type="entry name" value="POU_3"/>
    <property type="match status" value="1"/>
</dbReference>
<accession>A0A5G2QQY9</accession>
<dbReference type="Pfam" id="PF00157">
    <property type="entry name" value="Pou"/>
    <property type="match status" value="1"/>
</dbReference>
<evidence type="ECO:0000256" key="2">
    <source>
        <dbReference type="ARBA" id="ARBA00022553"/>
    </source>
</evidence>
<dbReference type="InterPro" id="IPR000327">
    <property type="entry name" value="POU_dom"/>
</dbReference>
<reference evidence="8" key="1">
    <citation type="journal article" date="2020" name="Gigascience">
        <title>An improved pig reference genome sequence to enable pig genetics and genomics research.</title>
        <authorList>
            <person name="Warr A."/>
            <person name="Affara N."/>
            <person name="Aken B."/>
            <person name="Beiki H."/>
            <person name="Bickhart D.M."/>
            <person name="Billis K."/>
            <person name="Chow W."/>
            <person name="Eory L."/>
            <person name="Finlayson H.A."/>
            <person name="Flicek P."/>
            <person name="Giron C.G."/>
            <person name="Griffin D.K."/>
            <person name="Hall R."/>
            <person name="Hannum G."/>
            <person name="Hourlier T."/>
            <person name="Howe K."/>
            <person name="Hume D.A."/>
            <person name="Izuogu O."/>
            <person name="Kim K."/>
            <person name="Koren S."/>
            <person name="Liu H."/>
            <person name="Manchanda N."/>
            <person name="Martin F.J."/>
            <person name="Nonneman D.J."/>
            <person name="O'Connor R.E."/>
            <person name="Phillippy A.M."/>
            <person name="Rohrer G.A."/>
            <person name="Rosen B.D."/>
            <person name="Rund L.A."/>
            <person name="Sargent C.A."/>
            <person name="Schook L.B."/>
            <person name="Schroeder S.G."/>
            <person name="Schwartz A.S."/>
            <person name="Skinner B.M."/>
            <person name="Talbot R."/>
            <person name="Tseng E."/>
            <person name="Tuggle C.K."/>
            <person name="Watson M."/>
            <person name="Smith T.P.L."/>
            <person name="Archibald A.L."/>
        </authorList>
    </citation>
    <scope>NUCLEOTIDE SEQUENCE [LARGE SCALE GENOMIC DNA]</scope>
    <source>
        <strain evidence="8">Duroc</strain>
    </source>
</reference>
<proteinExistence type="predicted"/>
<evidence type="ECO:0000256" key="5">
    <source>
        <dbReference type="ARBA" id="ARBA00023155"/>
    </source>
</evidence>